<evidence type="ECO:0000256" key="1">
    <source>
        <dbReference type="ARBA" id="ARBA00008183"/>
    </source>
</evidence>
<dbReference type="EMBL" id="JACHHO010000001">
    <property type="protein sequence ID" value="MBB5203293.1"/>
    <property type="molecule type" value="Genomic_DNA"/>
</dbReference>
<evidence type="ECO:0000256" key="2">
    <source>
        <dbReference type="ARBA" id="ARBA00022723"/>
    </source>
</evidence>
<dbReference type="GO" id="GO:0008198">
    <property type="term" value="F:ferrous iron binding"/>
    <property type="evidence" value="ECO:0007669"/>
    <property type="project" value="TreeGrafter"/>
</dbReference>
<proteinExistence type="inferred from homology"/>
<reference evidence="5 6" key="1">
    <citation type="submission" date="2020-08" db="EMBL/GenBank/DDBJ databases">
        <title>Genomic Encyclopedia of Type Strains, Phase IV (KMG-IV): sequencing the most valuable type-strain genomes for metagenomic binning, comparative biology and taxonomic classification.</title>
        <authorList>
            <person name="Goeker M."/>
        </authorList>
    </citation>
    <scope>NUCLEOTIDE SEQUENCE [LARGE SCALE GENOMIC DNA]</scope>
    <source>
        <strain evidence="5 6">DSM 23958</strain>
    </source>
</reference>
<name>A0A840S0I3_9BURK</name>
<dbReference type="HAMAP" id="MF_00142">
    <property type="entry name" value="CyaY"/>
    <property type="match status" value="1"/>
</dbReference>
<dbReference type="OrthoDB" id="285675at2"/>
<keyword evidence="6" id="KW-1185">Reference proteome</keyword>
<evidence type="ECO:0000256" key="4">
    <source>
        <dbReference type="HAMAP-Rule" id="MF_00142"/>
    </source>
</evidence>
<dbReference type="GO" id="GO:0005829">
    <property type="term" value="C:cytosol"/>
    <property type="evidence" value="ECO:0007669"/>
    <property type="project" value="TreeGrafter"/>
</dbReference>
<dbReference type="Gene3D" id="3.30.920.10">
    <property type="entry name" value="Frataxin/CyaY"/>
    <property type="match status" value="1"/>
</dbReference>
<protein>
    <recommendedName>
        <fullName evidence="4">Iron-sulfur cluster assembly protein CyaY</fullName>
    </recommendedName>
</protein>
<dbReference type="InterPro" id="IPR047584">
    <property type="entry name" value="CyaY"/>
</dbReference>
<accession>A0A840S0I3</accession>
<evidence type="ECO:0000256" key="3">
    <source>
        <dbReference type="ARBA" id="ARBA00023004"/>
    </source>
</evidence>
<keyword evidence="3 4" id="KW-0408">Iron</keyword>
<dbReference type="PANTHER" id="PTHR16821:SF2">
    <property type="entry name" value="FRATAXIN, MITOCHONDRIAL"/>
    <property type="match status" value="1"/>
</dbReference>
<dbReference type="SMART" id="SM01219">
    <property type="entry name" value="Frataxin_Cyay"/>
    <property type="match status" value="1"/>
</dbReference>
<comment type="function">
    <text evidence="4">Involved in iron-sulfur (Fe-S) cluster assembly. May act as a regulator of Fe-S biogenesis.</text>
</comment>
<evidence type="ECO:0000313" key="5">
    <source>
        <dbReference type="EMBL" id="MBB5203293.1"/>
    </source>
</evidence>
<dbReference type="NCBIfam" id="TIGR03421">
    <property type="entry name" value="FeS_CyaY"/>
    <property type="match status" value="1"/>
</dbReference>
<sequence>MTLSMTDSEYHAQADALLRRLETQMDRWLEDDVIDIDTQRAGGLLELSFPDRSKLVINKQPPLHEIWLASRAGGFHFRWVDMAWRDTKTAQTFEQVFDEQASRQAGRPLQLTA</sequence>
<dbReference type="Proteomes" id="UP000554837">
    <property type="component" value="Unassembled WGS sequence"/>
</dbReference>
<dbReference type="Pfam" id="PF01491">
    <property type="entry name" value="Frataxin_Cyay"/>
    <property type="match status" value="1"/>
</dbReference>
<dbReference type="AlphaFoldDB" id="A0A840S0I3"/>
<dbReference type="GO" id="GO:0016226">
    <property type="term" value="P:iron-sulfur cluster assembly"/>
    <property type="evidence" value="ECO:0007669"/>
    <property type="project" value="UniProtKB-UniRule"/>
</dbReference>
<comment type="similarity">
    <text evidence="1 4">Belongs to the frataxin family.</text>
</comment>
<dbReference type="SUPFAM" id="SSF55387">
    <property type="entry name" value="Frataxin/Nqo15-like"/>
    <property type="match status" value="1"/>
</dbReference>
<keyword evidence="2 4" id="KW-0479">Metal-binding</keyword>
<dbReference type="RefSeq" id="WP_138857639.1">
    <property type="nucleotide sequence ID" value="NZ_CP040709.1"/>
</dbReference>
<dbReference type="PANTHER" id="PTHR16821">
    <property type="entry name" value="FRATAXIN"/>
    <property type="match status" value="1"/>
</dbReference>
<dbReference type="InterPro" id="IPR002908">
    <property type="entry name" value="Frataxin/CyaY"/>
</dbReference>
<gene>
    <name evidence="4" type="primary">cyaY</name>
    <name evidence="5" type="ORF">HNQ51_000586</name>
</gene>
<dbReference type="GO" id="GO:0008199">
    <property type="term" value="F:ferric iron binding"/>
    <property type="evidence" value="ECO:0007669"/>
    <property type="project" value="InterPro"/>
</dbReference>
<dbReference type="PROSITE" id="PS50810">
    <property type="entry name" value="FRATAXIN_2"/>
    <property type="match status" value="1"/>
</dbReference>
<dbReference type="PROSITE" id="PS01344">
    <property type="entry name" value="FRATAXIN_1"/>
    <property type="match status" value="1"/>
</dbReference>
<comment type="caution">
    <text evidence="5">The sequence shown here is derived from an EMBL/GenBank/DDBJ whole genome shotgun (WGS) entry which is preliminary data.</text>
</comment>
<dbReference type="InterPro" id="IPR020895">
    <property type="entry name" value="Frataxin_CS"/>
</dbReference>
<evidence type="ECO:0000313" key="6">
    <source>
        <dbReference type="Proteomes" id="UP000554837"/>
    </source>
</evidence>
<dbReference type="InterPro" id="IPR036524">
    <property type="entry name" value="Frataxin/CyaY_sf"/>
</dbReference>
<organism evidence="5 6">
    <name type="scientific">Inhella inkyongensis</name>
    <dbReference type="NCBI Taxonomy" id="392593"/>
    <lineage>
        <taxon>Bacteria</taxon>
        <taxon>Pseudomonadati</taxon>
        <taxon>Pseudomonadota</taxon>
        <taxon>Betaproteobacteria</taxon>
        <taxon>Burkholderiales</taxon>
        <taxon>Sphaerotilaceae</taxon>
        <taxon>Inhella</taxon>
    </lineage>
</organism>